<feature type="compositionally biased region" description="Acidic residues" evidence="19">
    <location>
        <begin position="285"/>
        <end position="295"/>
    </location>
</feature>
<name>A0A8K0NUQ6_LADFU</name>
<dbReference type="SUPFAM" id="SSF102114">
    <property type="entry name" value="Radical SAM enzymes"/>
    <property type="match status" value="1"/>
</dbReference>
<reference evidence="23" key="2">
    <citation type="submission" date="2017-10" db="EMBL/GenBank/DDBJ databases">
        <title>Ladona fulva Genome sequencing and assembly.</title>
        <authorList>
            <person name="Murali S."/>
            <person name="Richards S."/>
            <person name="Bandaranaike D."/>
            <person name="Bellair M."/>
            <person name="Blankenburg K."/>
            <person name="Chao H."/>
            <person name="Dinh H."/>
            <person name="Doddapaneni H."/>
            <person name="Dugan-Rocha S."/>
            <person name="Elkadiri S."/>
            <person name="Gnanaolivu R."/>
            <person name="Hernandez B."/>
            <person name="Skinner E."/>
            <person name="Javaid M."/>
            <person name="Lee S."/>
            <person name="Li M."/>
            <person name="Ming W."/>
            <person name="Munidasa M."/>
            <person name="Muniz J."/>
            <person name="Nguyen L."/>
            <person name="Hughes D."/>
            <person name="Osuji N."/>
            <person name="Pu L.-L."/>
            <person name="Puazo M."/>
            <person name="Qu C."/>
            <person name="Quiroz J."/>
            <person name="Raj R."/>
            <person name="Weissenberger G."/>
            <person name="Xin Y."/>
            <person name="Zou X."/>
            <person name="Han Y."/>
            <person name="Worley K."/>
            <person name="Muzny D."/>
            <person name="Gibbs R."/>
        </authorList>
    </citation>
    <scope>NUCLEOTIDE SEQUENCE</scope>
    <source>
        <strain evidence="23">Sampled in the wild</strain>
    </source>
</reference>
<dbReference type="EMBL" id="KZ308138">
    <property type="protein sequence ID" value="KAG8222636.1"/>
    <property type="molecule type" value="Genomic_DNA"/>
</dbReference>
<evidence type="ECO:0000256" key="15">
    <source>
        <dbReference type="ARBA" id="ARBA00049466"/>
    </source>
</evidence>
<dbReference type="Proteomes" id="UP000792457">
    <property type="component" value="Unassembled WGS sequence"/>
</dbReference>
<evidence type="ECO:0000256" key="17">
    <source>
        <dbReference type="ARBA" id="ARBA00081169"/>
    </source>
</evidence>
<dbReference type="SFLD" id="SFLDG01071">
    <property type="entry name" value="tRNA_wybutosine-synthesizing"/>
    <property type="match status" value="1"/>
</dbReference>
<dbReference type="Gene3D" id="3.20.20.70">
    <property type="entry name" value="Aldolase class I"/>
    <property type="match status" value="1"/>
</dbReference>
<dbReference type="PANTHER" id="PTHR13930:SF0">
    <property type="entry name" value="S-ADENOSYL-L-METHIONINE-DEPENDENT TRNA 4-DEMETHYLWYOSINE SYNTHASE TYW1-RELATED"/>
    <property type="match status" value="1"/>
</dbReference>
<evidence type="ECO:0000256" key="12">
    <source>
        <dbReference type="ARBA" id="ARBA00023014"/>
    </source>
</evidence>
<evidence type="ECO:0000256" key="8">
    <source>
        <dbReference type="ARBA" id="ARBA00022694"/>
    </source>
</evidence>
<keyword evidence="20" id="KW-0472">Membrane</keyword>
<dbReference type="InterPro" id="IPR013785">
    <property type="entry name" value="Aldolase_TIM"/>
</dbReference>
<keyword evidence="6" id="KW-0004">4Fe-4S</keyword>
<feature type="domain" description="Flavodoxin-like" evidence="21">
    <location>
        <begin position="102"/>
        <end position="260"/>
    </location>
</feature>
<sequence length="725" mass="81523">MIYIFGVPLVGNIFFTTFLLGAIVVALCLVYSNRKITPPEKILVNEKEIVNTPIKVEEENNVVTVTKEIKRIKAKKKGCGGKKSCCKTKKTCKTSKGSIEYMKIFFASQTGNSKSFAESLSASAANKELKTEIVDLSKYDPEDNLIEEANGTTACIFLVSTYSEGKPPESTSWFFKWLEEAANDFRVQKTMLKGMKYAVFGLGNSLYTEHFNTVGKKLDKFLHQLQAVRILDLGIGDENVVSSLNGGVVADFEEWQERLWVKVAKWNGKSGGCGCGGEGKSHKEEEDEGVGEESSCDSSGGDSHNETSDSGSGDDDGTNEVLDLEELGTMMERFKGGNKEVDDGTPREMITPLLRESLTKQGYRLIGTHSGVKLCRWTKSMLRGRGGCYKHTFYGIESHRCMETTPSLACANKCVFCWRHHSNPVGTEWRWKMDDPESIVNGALENHYKMINQFKGVPGIIKERLQEGMEAKHCALSLVGEPIMYPEINKLVRLLHSKGISSFLVTNAQFPEAIRNMDPVTQLYVSVDASTKDSLKKIDRPLFKDFWERFIDCLKALAEKGQRTVYRLTLVKAFNVEEIENYAQLVALGKPDFIEVKGVTFCGTSKASNLTMENVPWHEEVVSFVQKLVDFLPHYEIASEHEHSNCVLIAHEKFKINGEWNTWINYDKFHELMQKYYATNGEATFKAEDYMAPTPKWAVIGASERGFDPSETRWYRKSKKDISGC</sequence>
<evidence type="ECO:0000256" key="19">
    <source>
        <dbReference type="SAM" id="MobiDB-lite"/>
    </source>
</evidence>
<keyword evidence="20" id="KW-1133">Transmembrane helix</keyword>
<evidence type="ECO:0000313" key="23">
    <source>
        <dbReference type="EMBL" id="KAG8222636.1"/>
    </source>
</evidence>
<evidence type="ECO:0000256" key="11">
    <source>
        <dbReference type="ARBA" id="ARBA00023004"/>
    </source>
</evidence>
<accession>A0A8K0NUQ6</accession>
<dbReference type="GO" id="GO:0010181">
    <property type="term" value="F:FMN binding"/>
    <property type="evidence" value="ECO:0007669"/>
    <property type="project" value="InterPro"/>
</dbReference>
<dbReference type="InterPro" id="IPR007197">
    <property type="entry name" value="rSAM"/>
</dbReference>
<evidence type="ECO:0000259" key="22">
    <source>
        <dbReference type="PROSITE" id="PS51918"/>
    </source>
</evidence>
<keyword evidence="7" id="KW-0949">S-adenosyl-L-methionine</keyword>
<dbReference type="GO" id="GO:0051539">
    <property type="term" value="F:4 iron, 4 sulfur cluster binding"/>
    <property type="evidence" value="ECO:0007669"/>
    <property type="project" value="UniProtKB-KW"/>
</dbReference>
<dbReference type="InterPro" id="IPR029039">
    <property type="entry name" value="Flavoprotein-like_sf"/>
</dbReference>
<feature type="region of interest" description="Disordered" evidence="19">
    <location>
        <begin position="274"/>
        <end position="320"/>
    </location>
</feature>
<evidence type="ECO:0000256" key="16">
    <source>
        <dbReference type="ARBA" id="ARBA00078095"/>
    </source>
</evidence>
<dbReference type="InterPro" id="IPR034556">
    <property type="entry name" value="tRNA_wybutosine-synthase"/>
</dbReference>
<feature type="domain" description="Radical SAM core" evidence="22">
    <location>
        <begin position="394"/>
        <end position="638"/>
    </location>
</feature>
<evidence type="ECO:0000256" key="2">
    <source>
        <dbReference type="ARBA" id="ARBA00004797"/>
    </source>
</evidence>
<evidence type="ECO:0000256" key="7">
    <source>
        <dbReference type="ARBA" id="ARBA00022691"/>
    </source>
</evidence>
<evidence type="ECO:0000313" key="24">
    <source>
        <dbReference type="Proteomes" id="UP000792457"/>
    </source>
</evidence>
<evidence type="ECO:0000256" key="5">
    <source>
        <dbReference type="ARBA" id="ARBA00017596"/>
    </source>
</evidence>
<dbReference type="OrthoDB" id="271553at2759"/>
<comment type="similarity">
    <text evidence="3">Belongs to the TYW1 family.</text>
</comment>
<evidence type="ECO:0000256" key="3">
    <source>
        <dbReference type="ARBA" id="ARBA00010115"/>
    </source>
</evidence>
<dbReference type="PRINTS" id="PR00369">
    <property type="entry name" value="FLAVODOXIN"/>
</dbReference>
<comment type="cofactor">
    <cofactor evidence="1">
        <name>[4Fe-4S] cluster</name>
        <dbReference type="ChEBI" id="CHEBI:49883"/>
    </cofactor>
</comment>
<dbReference type="GO" id="GO:0031591">
    <property type="term" value="P:wybutosine biosynthetic process"/>
    <property type="evidence" value="ECO:0007669"/>
    <property type="project" value="TreeGrafter"/>
</dbReference>
<dbReference type="AlphaFoldDB" id="A0A8K0NUQ6"/>
<dbReference type="SFLD" id="SFLDS00029">
    <property type="entry name" value="Radical_SAM"/>
    <property type="match status" value="1"/>
</dbReference>
<comment type="caution">
    <text evidence="23">The sequence shown here is derived from an EMBL/GenBank/DDBJ whole genome shotgun (WGS) entry which is preliminary data.</text>
</comment>
<keyword evidence="11" id="KW-0408">Iron</keyword>
<evidence type="ECO:0000256" key="20">
    <source>
        <dbReference type="SAM" id="Phobius"/>
    </source>
</evidence>
<dbReference type="SUPFAM" id="SSF52218">
    <property type="entry name" value="Flavoproteins"/>
    <property type="match status" value="1"/>
</dbReference>
<proteinExistence type="inferred from homology"/>
<gene>
    <name evidence="23" type="ORF">J437_LFUL011912</name>
</gene>
<protein>
    <recommendedName>
        <fullName evidence="5">S-adenosyl-L-methionine-dependent tRNA 4-demethylwyosine synthase TYW1</fullName>
        <ecNumber evidence="4">4.1.3.44</ecNumber>
    </recommendedName>
    <alternativeName>
        <fullName evidence="18">Radical S-adenosyl methionine and flavodoxin domain-containing protein 1</fullName>
    </alternativeName>
    <alternativeName>
        <fullName evidence="16">tRNA wybutosine-synthesizing protein 1 homolog</fullName>
    </alternativeName>
    <alternativeName>
        <fullName evidence="17">tRNA-yW-synthesizing protein</fullName>
    </alternativeName>
</protein>
<comment type="catalytic activity">
    <reaction evidence="15">
        <text>N(1)-methylguanosine(37) in tRNA(Phe) + pyruvate + S-adenosyl-L-methionine = 4-demethylwyosine(37) in tRNA(Phe) + 5'-deoxyadenosine + L-methionine + CO2 + H2O</text>
        <dbReference type="Rhea" id="RHEA:36347"/>
        <dbReference type="Rhea" id="RHEA-COMP:10164"/>
        <dbReference type="Rhea" id="RHEA-COMP:10165"/>
        <dbReference type="ChEBI" id="CHEBI:15361"/>
        <dbReference type="ChEBI" id="CHEBI:15377"/>
        <dbReference type="ChEBI" id="CHEBI:16526"/>
        <dbReference type="ChEBI" id="CHEBI:17319"/>
        <dbReference type="ChEBI" id="CHEBI:57844"/>
        <dbReference type="ChEBI" id="CHEBI:59789"/>
        <dbReference type="ChEBI" id="CHEBI:64315"/>
        <dbReference type="ChEBI" id="CHEBI:73542"/>
        <dbReference type="EC" id="4.1.3.44"/>
    </reaction>
</comment>
<evidence type="ECO:0000256" key="13">
    <source>
        <dbReference type="ARBA" id="ARBA00023239"/>
    </source>
</evidence>
<dbReference type="InterPro" id="IPR001094">
    <property type="entry name" value="Flavdoxin-like"/>
</dbReference>
<dbReference type="InterPro" id="IPR058240">
    <property type="entry name" value="rSAM_sf"/>
</dbReference>
<organism evidence="23 24">
    <name type="scientific">Ladona fulva</name>
    <name type="common">Scarce chaser dragonfly</name>
    <name type="synonym">Libellula fulva</name>
    <dbReference type="NCBI Taxonomy" id="123851"/>
    <lineage>
        <taxon>Eukaryota</taxon>
        <taxon>Metazoa</taxon>
        <taxon>Ecdysozoa</taxon>
        <taxon>Arthropoda</taxon>
        <taxon>Hexapoda</taxon>
        <taxon>Insecta</taxon>
        <taxon>Pterygota</taxon>
        <taxon>Palaeoptera</taxon>
        <taxon>Odonata</taxon>
        <taxon>Epiprocta</taxon>
        <taxon>Anisoptera</taxon>
        <taxon>Libelluloidea</taxon>
        <taxon>Libellulidae</taxon>
        <taxon>Ladona</taxon>
    </lineage>
</organism>
<comment type="pathway">
    <text evidence="2">tRNA modification; wybutosine-tRNA(Phe) biosynthesis.</text>
</comment>
<evidence type="ECO:0000256" key="4">
    <source>
        <dbReference type="ARBA" id="ARBA00012821"/>
    </source>
</evidence>
<dbReference type="Pfam" id="PF04055">
    <property type="entry name" value="Radical_SAM"/>
    <property type="match status" value="1"/>
</dbReference>
<evidence type="ECO:0000256" key="6">
    <source>
        <dbReference type="ARBA" id="ARBA00022485"/>
    </source>
</evidence>
<dbReference type="CDD" id="cd01335">
    <property type="entry name" value="Radical_SAM"/>
    <property type="match status" value="1"/>
</dbReference>
<keyword evidence="12" id="KW-0411">Iron-sulfur</keyword>
<comment type="function">
    <text evidence="14">Probable component of the wybutosine biosynthesis pathway. Wybutosine is a hyper modified guanosine with a tricyclic base found at the 3'-position adjacent to the anticodon of eukaryotic phenylalanine tRNA. Catalyzes the condensation of N-methylguanine with 2 carbon atoms from pyruvate to form the tricyclic 4-demethylwyosine, an intermediate in wybutosine biosynthesis.</text>
</comment>
<dbReference type="InterPro" id="IPR013917">
    <property type="entry name" value="tRNA_wybutosine-synth"/>
</dbReference>
<dbReference type="Pfam" id="PF00258">
    <property type="entry name" value="Flavodoxin_1"/>
    <property type="match status" value="1"/>
</dbReference>
<dbReference type="GO" id="GO:0102521">
    <property type="term" value="F:tRNA-4-demethylwyosine synthase activity"/>
    <property type="evidence" value="ECO:0007669"/>
    <property type="project" value="UniProtKB-EC"/>
</dbReference>
<dbReference type="Gene3D" id="3.40.50.360">
    <property type="match status" value="1"/>
</dbReference>
<keyword evidence="8" id="KW-0819">tRNA processing</keyword>
<evidence type="ECO:0000256" key="18">
    <source>
        <dbReference type="ARBA" id="ARBA00082357"/>
    </source>
</evidence>
<dbReference type="UniPathway" id="UPA00375"/>
<dbReference type="SFLD" id="SFLDF00284">
    <property type="entry name" value="tRNA_wybutosine-synthesizing"/>
    <property type="match status" value="1"/>
</dbReference>
<dbReference type="PANTHER" id="PTHR13930">
    <property type="entry name" value="S-ADENOSYL-L-METHIONINE-DEPENDENT TRNA 4-DEMETHYLWYOSINE SYNTHASE"/>
    <property type="match status" value="1"/>
</dbReference>
<dbReference type="InterPro" id="IPR008254">
    <property type="entry name" value="Flavodoxin/NO_synth"/>
</dbReference>
<dbReference type="FunFam" id="3.20.20.70:FF:000196">
    <property type="entry name" value="S-adenosyl-L-methionine-dependent tRNA 4-demethylwyosine synthase"/>
    <property type="match status" value="1"/>
</dbReference>
<keyword evidence="13" id="KW-0456">Lyase</keyword>
<keyword evidence="10" id="KW-0547">Nucleotide-binding</keyword>
<keyword evidence="24" id="KW-1185">Reference proteome</keyword>
<dbReference type="Pfam" id="PF08608">
    <property type="entry name" value="Wyosine_form"/>
    <property type="match status" value="1"/>
</dbReference>
<evidence type="ECO:0000256" key="14">
    <source>
        <dbReference type="ARBA" id="ARBA00025368"/>
    </source>
</evidence>
<dbReference type="PROSITE" id="PS51918">
    <property type="entry name" value="RADICAL_SAM"/>
    <property type="match status" value="1"/>
</dbReference>
<reference evidence="23" key="1">
    <citation type="submission" date="2013-04" db="EMBL/GenBank/DDBJ databases">
        <authorList>
            <person name="Qu J."/>
            <person name="Murali S.C."/>
            <person name="Bandaranaike D."/>
            <person name="Bellair M."/>
            <person name="Blankenburg K."/>
            <person name="Chao H."/>
            <person name="Dinh H."/>
            <person name="Doddapaneni H."/>
            <person name="Downs B."/>
            <person name="Dugan-Rocha S."/>
            <person name="Elkadiri S."/>
            <person name="Gnanaolivu R.D."/>
            <person name="Hernandez B."/>
            <person name="Javaid M."/>
            <person name="Jayaseelan J.C."/>
            <person name="Lee S."/>
            <person name="Li M."/>
            <person name="Ming W."/>
            <person name="Munidasa M."/>
            <person name="Muniz J."/>
            <person name="Nguyen L."/>
            <person name="Ongeri F."/>
            <person name="Osuji N."/>
            <person name="Pu L.-L."/>
            <person name="Puazo M."/>
            <person name="Qu C."/>
            <person name="Quiroz J."/>
            <person name="Raj R."/>
            <person name="Weissenberger G."/>
            <person name="Xin Y."/>
            <person name="Zou X."/>
            <person name="Han Y."/>
            <person name="Richards S."/>
            <person name="Worley K."/>
            <person name="Muzny D."/>
            <person name="Gibbs R."/>
        </authorList>
    </citation>
    <scope>NUCLEOTIDE SEQUENCE</scope>
    <source>
        <strain evidence="23">Sampled in the wild</strain>
    </source>
</reference>
<keyword evidence="9" id="KW-0479">Metal-binding</keyword>
<dbReference type="EC" id="4.1.3.44" evidence="4"/>
<evidence type="ECO:0000256" key="10">
    <source>
        <dbReference type="ARBA" id="ARBA00022741"/>
    </source>
</evidence>
<dbReference type="PROSITE" id="PS50902">
    <property type="entry name" value="FLAVODOXIN_LIKE"/>
    <property type="match status" value="1"/>
</dbReference>
<evidence type="ECO:0000256" key="1">
    <source>
        <dbReference type="ARBA" id="ARBA00001966"/>
    </source>
</evidence>
<evidence type="ECO:0000259" key="21">
    <source>
        <dbReference type="PROSITE" id="PS50902"/>
    </source>
</evidence>
<keyword evidence="20" id="KW-0812">Transmembrane</keyword>
<dbReference type="GO" id="GO:0046872">
    <property type="term" value="F:metal ion binding"/>
    <property type="evidence" value="ECO:0007669"/>
    <property type="project" value="UniProtKB-KW"/>
</dbReference>
<feature type="transmembrane region" description="Helical" evidence="20">
    <location>
        <begin position="12"/>
        <end position="31"/>
    </location>
</feature>
<evidence type="ECO:0000256" key="9">
    <source>
        <dbReference type="ARBA" id="ARBA00022723"/>
    </source>
</evidence>